<dbReference type="RefSeq" id="WP_380664581.1">
    <property type="nucleotide sequence ID" value="NZ_JBHTCJ010000001.1"/>
</dbReference>
<sequence length="197" mass="20962">MLSTYRIFLERAARNPGAVGAVAPSSPALAREIAAVVPRTGSPTVVELGPGTGALSTAIADRLPAGGRHLAIELDDGMVEHLRGELPWLDVIQGDASQLGALLADAGVHQVDAVVSGLPWSIFPGKLQHEILREVGGVLRPGGAFTTFAYAHALGMAGARQFRRRLDVCFDEVVTSRTVWRNVPPARIYVCRRPNLS</sequence>
<dbReference type="InterPro" id="IPR041698">
    <property type="entry name" value="Methyltransf_25"/>
</dbReference>
<dbReference type="Pfam" id="PF13649">
    <property type="entry name" value="Methyltransf_25"/>
    <property type="match status" value="1"/>
</dbReference>
<comment type="caution">
    <text evidence="5">The sequence shown here is derived from an EMBL/GenBank/DDBJ whole genome shotgun (WGS) entry which is preliminary data.</text>
</comment>
<dbReference type="EMBL" id="JBHTCJ010000001">
    <property type="protein sequence ID" value="MFC7340403.1"/>
    <property type="molecule type" value="Genomic_DNA"/>
</dbReference>
<dbReference type="InterPro" id="IPR029063">
    <property type="entry name" value="SAM-dependent_MTases_sf"/>
</dbReference>
<gene>
    <name evidence="5" type="ORF">ACFQRI_03185</name>
</gene>
<dbReference type="SUPFAM" id="SSF53335">
    <property type="entry name" value="S-adenosyl-L-methionine-dependent methyltransferases"/>
    <property type="match status" value="1"/>
</dbReference>
<evidence type="ECO:0000259" key="4">
    <source>
        <dbReference type="SMART" id="SM00650"/>
    </source>
</evidence>
<keyword evidence="6" id="KW-1185">Reference proteome</keyword>
<dbReference type="GO" id="GO:0008168">
    <property type="term" value="F:methyltransferase activity"/>
    <property type="evidence" value="ECO:0007669"/>
    <property type="project" value="UniProtKB-KW"/>
</dbReference>
<dbReference type="SMART" id="SM00650">
    <property type="entry name" value="rADc"/>
    <property type="match status" value="1"/>
</dbReference>
<keyword evidence="2" id="KW-0808">Transferase</keyword>
<dbReference type="Proteomes" id="UP001596504">
    <property type="component" value="Unassembled WGS sequence"/>
</dbReference>
<feature type="domain" description="Ribosomal RNA adenine methylase transferase N-terminal" evidence="4">
    <location>
        <begin position="29"/>
        <end position="167"/>
    </location>
</feature>
<evidence type="ECO:0000313" key="6">
    <source>
        <dbReference type="Proteomes" id="UP001596504"/>
    </source>
</evidence>
<dbReference type="CDD" id="cd02440">
    <property type="entry name" value="AdoMet_MTases"/>
    <property type="match status" value="1"/>
</dbReference>
<keyword evidence="3" id="KW-0949">S-adenosyl-L-methionine</keyword>
<name>A0ABW2LFC1_9PSEU</name>
<organism evidence="5 6">
    <name type="scientific">Saccharopolyspora griseoalba</name>
    <dbReference type="NCBI Taxonomy" id="1431848"/>
    <lineage>
        <taxon>Bacteria</taxon>
        <taxon>Bacillati</taxon>
        <taxon>Actinomycetota</taxon>
        <taxon>Actinomycetes</taxon>
        <taxon>Pseudonocardiales</taxon>
        <taxon>Pseudonocardiaceae</taxon>
        <taxon>Saccharopolyspora</taxon>
    </lineage>
</organism>
<keyword evidence="1 5" id="KW-0489">Methyltransferase</keyword>
<proteinExistence type="predicted"/>
<dbReference type="Gene3D" id="3.40.50.150">
    <property type="entry name" value="Vaccinia Virus protein VP39"/>
    <property type="match status" value="1"/>
</dbReference>
<evidence type="ECO:0000256" key="1">
    <source>
        <dbReference type="ARBA" id="ARBA00022603"/>
    </source>
</evidence>
<dbReference type="GO" id="GO:0032259">
    <property type="term" value="P:methylation"/>
    <property type="evidence" value="ECO:0007669"/>
    <property type="project" value="UniProtKB-KW"/>
</dbReference>
<evidence type="ECO:0000256" key="3">
    <source>
        <dbReference type="ARBA" id="ARBA00022691"/>
    </source>
</evidence>
<accession>A0ABW2LFC1</accession>
<protein>
    <submittedName>
        <fullName evidence="5">Class I SAM-dependent methyltransferase</fullName>
    </submittedName>
</protein>
<evidence type="ECO:0000256" key="2">
    <source>
        <dbReference type="ARBA" id="ARBA00022679"/>
    </source>
</evidence>
<reference evidence="6" key="1">
    <citation type="journal article" date="2019" name="Int. J. Syst. Evol. Microbiol.">
        <title>The Global Catalogue of Microorganisms (GCM) 10K type strain sequencing project: providing services to taxonomists for standard genome sequencing and annotation.</title>
        <authorList>
            <consortium name="The Broad Institute Genomics Platform"/>
            <consortium name="The Broad Institute Genome Sequencing Center for Infectious Disease"/>
            <person name="Wu L."/>
            <person name="Ma J."/>
        </authorList>
    </citation>
    <scope>NUCLEOTIDE SEQUENCE [LARGE SCALE GENOMIC DNA]</scope>
    <source>
        <strain evidence="6">WLHS5</strain>
    </source>
</reference>
<dbReference type="InterPro" id="IPR020598">
    <property type="entry name" value="rRNA_Ade_methylase_Trfase_N"/>
</dbReference>
<evidence type="ECO:0000313" key="5">
    <source>
        <dbReference type="EMBL" id="MFC7340403.1"/>
    </source>
</evidence>